<dbReference type="RefSeq" id="WP_229735195.1">
    <property type="nucleotide sequence ID" value="NZ_BAABKH010000003.1"/>
</dbReference>
<dbReference type="InterPro" id="IPR032330">
    <property type="entry name" value="EF-G-binding_C"/>
</dbReference>
<reference evidence="2" key="2">
    <citation type="submission" date="2020-09" db="EMBL/GenBank/DDBJ databases">
        <authorList>
            <person name="Sun Q."/>
            <person name="Zhou Y."/>
        </authorList>
    </citation>
    <scope>NUCLEOTIDE SEQUENCE</scope>
    <source>
        <strain evidence="2">CGMCC 1.12160</strain>
    </source>
</reference>
<comment type="caution">
    <text evidence="2">The sequence shown here is derived from an EMBL/GenBank/DDBJ whole genome shotgun (WGS) entry which is preliminary data.</text>
</comment>
<dbReference type="AlphaFoldDB" id="A0A917F779"/>
<evidence type="ECO:0000313" key="2">
    <source>
        <dbReference type="EMBL" id="GGF54155.1"/>
    </source>
</evidence>
<proteinExistence type="predicted"/>
<sequence>MQPLTEQQIRRSFVNASKGEATRASIPDLDTIDWDALDYLGWTDAKRPGLSHVVLHLDDAVRGIFLRAAGSGGQMSRQAICVWCEDIKATDNVRMVIAPLAGQAGRRGGTIGTLACADFACSANARRAPTR</sequence>
<organism evidence="2 3">
    <name type="scientific">Ornithinimicrobium tianjinense</name>
    <dbReference type="NCBI Taxonomy" id="1195761"/>
    <lineage>
        <taxon>Bacteria</taxon>
        <taxon>Bacillati</taxon>
        <taxon>Actinomycetota</taxon>
        <taxon>Actinomycetes</taxon>
        <taxon>Micrococcales</taxon>
        <taxon>Ornithinimicrobiaceae</taxon>
        <taxon>Ornithinimicrobium</taxon>
    </lineage>
</organism>
<dbReference type="EMBL" id="BMEM01000003">
    <property type="protein sequence ID" value="GGF54155.1"/>
    <property type="molecule type" value="Genomic_DNA"/>
</dbReference>
<reference evidence="2" key="1">
    <citation type="journal article" date="2014" name="Int. J. Syst. Evol. Microbiol.">
        <title>Complete genome sequence of Corynebacterium casei LMG S-19264T (=DSM 44701T), isolated from a smear-ripened cheese.</title>
        <authorList>
            <consortium name="US DOE Joint Genome Institute (JGI-PGF)"/>
            <person name="Walter F."/>
            <person name="Albersmeier A."/>
            <person name="Kalinowski J."/>
            <person name="Ruckert C."/>
        </authorList>
    </citation>
    <scope>NUCLEOTIDE SEQUENCE</scope>
    <source>
        <strain evidence="2">CGMCC 1.12160</strain>
    </source>
</reference>
<name>A0A917F779_9MICO</name>
<accession>A0A917F779</accession>
<gene>
    <name evidence="2" type="ORF">GCM10011366_22500</name>
</gene>
<keyword evidence="3" id="KW-1185">Reference proteome</keyword>
<evidence type="ECO:0000259" key="1">
    <source>
        <dbReference type="Pfam" id="PF16571"/>
    </source>
</evidence>
<protein>
    <recommendedName>
        <fullName evidence="1">Elongation factor G-binding protein C-terminal treble-clef zinc-finger domain-containing protein</fullName>
    </recommendedName>
</protein>
<dbReference type="Pfam" id="PF16571">
    <property type="entry name" value="FBP_C"/>
    <property type="match status" value="1"/>
</dbReference>
<dbReference type="Proteomes" id="UP000605670">
    <property type="component" value="Unassembled WGS sequence"/>
</dbReference>
<evidence type="ECO:0000313" key="3">
    <source>
        <dbReference type="Proteomes" id="UP000605670"/>
    </source>
</evidence>
<feature type="domain" description="Elongation factor G-binding protein C-terminal treble-clef zinc-finger" evidence="1">
    <location>
        <begin position="8"/>
        <end position="130"/>
    </location>
</feature>